<organism evidence="1">
    <name type="scientific">marine sediment metagenome</name>
    <dbReference type="NCBI Taxonomy" id="412755"/>
    <lineage>
        <taxon>unclassified sequences</taxon>
        <taxon>metagenomes</taxon>
        <taxon>ecological metagenomes</taxon>
    </lineage>
</organism>
<proteinExistence type="predicted"/>
<name>A0A0F9JY95_9ZZZZ</name>
<dbReference type="EMBL" id="LAZR01010352">
    <property type="protein sequence ID" value="KKM67416.1"/>
    <property type="molecule type" value="Genomic_DNA"/>
</dbReference>
<comment type="caution">
    <text evidence="1">The sequence shown here is derived from an EMBL/GenBank/DDBJ whole genome shotgun (WGS) entry which is preliminary data.</text>
</comment>
<dbReference type="AlphaFoldDB" id="A0A0F9JY95"/>
<protein>
    <submittedName>
        <fullName evidence="1">Uncharacterized protein</fullName>
    </submittedName>
</protein>
<gene>
    <name evidence="1" type="ORF">LCGC14_1471290</name>
</gene>
<accession>A0A0F9JY95</accession>
<reference evidence="1" key="1">
    <citation type="journal article" date="2015" name="Nature">
        <title>Complex archaea that bridge the gap between prokaryotes and eukaryotes.</title>
        <authorList>
            <person name="Spang A."/>
            <person name="Saw J.H."/>
            <person name="Jorgensen S.L."/>
            <person name="Zaremba-Niedzwiedzka K."/>
            <person name="Martijn J."/>
            <person name="Lind A.E."/>
            <person name="van Eijk R."/>
            <person name="Schleper C."/>
            <person name="Guy L."/>
            <person name="Ettema T.J."/>
        </authorList>
    </citation>
    <scope>NUCLEOTIDE SEQUENCE</scope>
</reference>
<feature type="non-terminal residue" evidence="1">
    <location>
        <position position="1"/>
    </location>
</feature>
<evidence type="ECO:0000313" key="1">
    <source>
        <dbReference type="EMBL" id="KKM67416.1"/>
    </source>
</evidence>
<sequence length="780" mass="85403">ITDEDPLNFPHPLAATALVIKATDQLNRSVDELTAELSSYVLDWNGASWAEAVSSNPASLYRHVLQSKALTEPLANARIDLAALEDWHDFNVANNFEFNMVRDFQASAWSTLADVAVAGRASPTQVDGKWSVTVDEEQTVPVQHFTPRNSWGFEAEKMFVDLPHGFRVRFTNREEDWRQDERRVYDDGFTEANATRFEQLNAFGITDPDHVWKFGRFNIAQLRLRPEQWTLNVDIEHLVARRGSLVMITHDVLLVGLASGRIKALQTDAASPPNVTGMTVDETLSMSAPKTYGVSIRTINDAELTRQVVTNPGDQTTVVFTDVIADADAPVVGDLFGFGELGLETIEGLVLSVEPQTDLAARLTVVPHSPGVYQADTGEIPAYVTKLTPLPTIPTVVILEIRSDESVLELGSGLTLLPRIAIRVDPINQVDLVLEVQIRATGTGEPYVPATWLNRTDGEILLGNIAEGATYDLRVRWNSPPSALRPGAWVERPGYSVVGQTTPPGGLQNLNISAFGGSVILRWDPLPELDVRFGGEVRFRHSPEADAASAEWQNSTSIGTAAPGADLSIQLPLKPGTYLGRVFDRGARPSTTIAKIDTKQASVLTFANVDSVTEDPLFAGTHTGTVATDGFLQLLAVGLVDDIPDIDLMTGWLDSYGGIGTTGTYDFGQNIDLTTVKRVRLTSHIKAFSAPVLDNFDDRAGNVDDWEDWDGTVQAETDARVWVRHTDDDPAASPTWSAWNILDSAEFEARGFDFKVIFTSRDPAYNMKIDELSVTVEDVP</sequence>